<name>A0A7W7R371_KITKI</name>
<sequence length="100" mass="11072">MPTRHGWELVSVRELAERPAADALSVSQGLPPAQAHKQAQALLDAEERRFWWLYSAVREDELSITTSHFARALDRFRRALTTWTASSARYALAAPGGGPA</sequence>
<keyword evidence="2" id="KW-1185">Reference proteome</keyword>
<proteinExistence type="predicted"/>
<evidence type="ECO:0000313" key="1">
    <source>
        <dbReference type="EMBL" id="MBB4924349.1"/>
    </source>
</evidence>
<reference evidence="1 2" key="1">
    <citation type="submission" date="2020-08" db="EMBL/GenBank/DDBJ databases">
        <title>Sequencing the genomes of 1000 actinobacteria strains.</title>
        <authorList>
            <person name="Klenk H.-P."/>
        </authorList>
    </citation>
    <scope>NUCLEOTIDE SEQUENCE [LARGE SCALE GENOMIC DNA]</scope>
    <source>
        <strain evidence="1 2">DSM 41654</strain>
    </source>
</reference>
<dbReference type="AlphaFoldDB" id="A0A7W7R371"/>
<dbReference type="Proteomes" id="UP000540506">
    <property type="component" value="Unassembled WGS sequence"/>
</dbReference>
<comment type="caution">
    <text evidence="1">The sequence shown here is derived from an EMBL/GenBank/DDBJ whole genome shotgun (WGS) entry which is preliminary data.</text>
</comment>
<dbReference type="RefSeq" id="WP_184936311.1">
    <property type="nucleotide sequence ID" value="NZ_JACHJV010000001.1"/>
</dbReference>
<gene>
    <name evidence="1" type="ORF">FHR34_003342</name>
</gene>
<accession>A0A7W7R371</accession>
<dbReference type="InterPro" id="IPR008949">
    <property type="entry name" value="Isoprenoid_synthase_dom_sf"/>
</dbReference>
<organism evidence="1 2">
    <name type="scientific">Kitasatospora kifunensis</name>
    <name type="common">Streptomyces kifunensis</name>
    <dbReference type="NCBI Taxonomy" id="58351"/>
    <lineage>
        <taxon>Bacteria</taxon>
        <taxon>Bacillati</taxon>
        <taxon>Actinomycetota</taxon>
        <taxon>Actinomycetes</taxon>
        <taxon>Kitasatosporales</taxon>
        <taxon>Streptomycetaceae</taxon>
        <taxon>Kitasatospora</taxon>
    </lineage>
</organism>
<protein>
    <submittedName>
        <fullName evidence="1">Uncharacterized protein</fullName>
    </submittedName>
</protein>
<dbReference type="Gene3D" id="1.10.600.10">
    <property type="entry name" value="Farnesyl Diphosphate Synthase"/>
    <property type="match status" value="1"/>
</dbReference>
<evidence type="ECO:0000313" key="2">
    <source>
        <dbReference type="Proteomes" id="UP000540506"/>
    </source>
</evidence>
<dbReference type="EMBL" id="JACHJV010000001">
    <property type="protein sequence ID" value="MBB4924349.1"/>
    <property type="molecule type" value="Genomic_DNA"/>
</dbReference>